<proteinExistence type="predicted"/>
<dbReference type="Pfam" id="PF23760">
    <property type="entry name" value="Beta-prop_DCAF12"/>
    <property type="match status" value="1"/>
</dbReference>
<feature type="domain" description="DDB1- and CUL4-associated factor 12 beta-propeller" evidence="1">
    <location>
        <begin position="50"/>
        <end position="93"/>
    </location>
</feature>
<reference evidence="2 3" key="1">
    <citation type="submission" date="2024-05" db="EMBL/GenBank/DDBJ databases">
        <title>Genome sequencing and assembly of Indian major carp, Cirrhinus mrigala (Hamilton, 1822).</title>
        <authorList>
            <person name="Mohindra V."/>
            <person name="Chowdhury L.M."/>
            <person name="Lal K."/>
            <person name="Jena J.K."/>
        </authorList>
    </citation>
    <scope>NUCLEOTIDE SEQUENCE [LARGE SCALE GENOMIC DNA]</scope>
    <source>
        <strain evidence="2">CM1030</strain>
        <tissue evidence="2">Blood</tissue>
    </source>
</reference>
<dbReference type="AlphaFoldDB" id="A0ABD0NRW5"/>
<sequence>LFVVDVLSGQITRIPMLKDREGRGEVSQSLSGVGGHFPFHSSAPVGGLDVQQGCGIHAIELNPSRTLLATGGDNPNSLAVYRLPTLDPVCVGDVSLAFALFF</sequence>
<dbReference type="EMBL" id="JAMKFB020000021">
    <property type="protein sequence ID" value="KAL0163098.1"/>
    <property type="molecule type" value="Genomic_DNA"/>
</dbReference>
<evidence type="ECO:0000313" key="2">
    <source>
        <dbReference type="EMBL" id="KAL0163098.1"/>
    </source>
</evidence>
<evidence type="ECO:0000313" key="3">
    <source>
        <dbReference type="Proteomes" id="UP001529510"/>
    </source>
</evidence>
<evidence type="ECO:0000259" key="1">
    <source>
        <dbReference type="Pfam" id="PF23760"/>
    </source>
</evidence>
<protein>
    <recommendedName>
        <fullName evidence="1">DDB1- and CUL4-associated factor 12 beta-propeller domain-containing protein</fullName>
    </recommendedName>
</protein>
<feature type="non-terminal residue" evidence="2">
    <location>
        <position position="1"/>
    </location>
</feature>
<comment type="caution">
    <text evidence="2">The sequence shown here is derived from an EMBL/GenBank/DDBJ whole genome shotgun (WGS) entry which is preliminary data.</text>
</comment>
<name>A0ABD0NRW5_CIRMR</name>
<gene>
    <name evidence="2" type="ORF">M9458_042494</name>
</gene>
<organism evidence="2 3">
    <name type="scientific">Cirrhinus mrigala</name>
    <name type="common">Mrigala</name>
    <dbReference type="NCBI Taxonomy" id="683832"/>
    <lineage>
        <taxon>Eukaryota</taxon>
        <taxon>Metazoa</taxon>
        <taxon>Chordata</taxon>
        <taxon>Craniata</taxon>
        <taxon>Vertebrata</taxon>
        <taxon>Euteleostomi</taxon>
        <taxon>Actinopterygii</taxon>
        <taxon>Neopterygii</taxon>
        <taxon>Teleostei</taxon>
        <taxon>Ostariophysi</taxon>
        <taxon>Cypriniformes</taxon>
        <taxon>Cyprinidae</taxon>
        <taxon>Labeoninae</taxon>
        <taxon>Labeonini</taxon>
        <taxon>Cirrhinus</taxon>
    </lineage>
</organism>
<dbReference type="Proteomes" id="UP001529510">
    <property type="component" value="Unassembled WGS sequence"/>
</dbReference>
<accession>A0ABD0NRW5</accession>
<keyword evidence="3" id="KW-1185">Reference proteome</keyword>
<dbReference type="InterPro" id="IPR056151">
    <property type="entry name" value="Beta-prop_DCAF12"/>
</dbReference>